<name>A0ACC0B3F9_CATRO</name>
<gene>
    <name evidence="1" type="ORF">M9H77_17021</name>
</gene>
<dbReference type="EMBL" id="CM044704">
    <property type="protein sequence ID" value="KAI5667168.1"/>
    <property type="molecule type" value="Genomic_DNA"/>
</dbReference>
<evidence type="ECO:0000313" key="1">
    <source>
        <dbReference type="EMBL" id="KAI5667168.1"/>
    </source>
</evidence>
<accession>A0ACC0B3F9</accession>
<comment type="caution">
    <text evidence="1">The sequence shown here is derived from an EMBL/GenBank/DDBJ whole genome shotgun (WGS) entry which is preliminary data.</text>
</comment>
<reference evidence="2" key="1">
    <citation type="journal article" date="2023" name="Nat. Plants">
        <title>Single-cell RNA sequencing provides a high-resolution roadmap for understanding the multicellular compartmentation of specialized metabolism.</title>
        <authorList>
            <person name="Sun S."/>
            <person name="Shen X."/>
            <person name="Li Y."/>
            <person name="Li Y."/>
            <person name="Wang S."/>
            <person name="Li R."/>
            <person name="Zhang H."/>
            <person name="Shen G."/>
            <person name="Guo B."/>
            <person name="Wei J."/>
            <person name="Xu J."/>
            <person name="St-Pierre B."/>
            <person name="Chen S."/>
            <person name="Sun C."/>
        </authorList>
    </citation>
    <scope>NUCLEOTIDE SEQUENCE [LARGE SCALE GENOMIC DNA]</scope>
</reference>
<sequence length="117" mass="13173">MFILLKFFIPRPPATVENGKARKSLDHATPGVSVLTFGTGLLDIRRGLTFVRKIIKKFEISGVFGPIFELLDCDEKIFIAVEVTAQNRCLQGQLFVEIWILPQDLPVMMLGLYYIGS</sequence>
<protein>
    <submittedName>
        <fullName evidence="1">Uncharacterized protein</fullName>
    </submittedName>
</protein>
<organism evidence="1 2">
    <name type="scientific">Catharanthus roseus</name>
    <name type="common">Madagascar periwinkle</name>
    <name type="synonym">Vinca rosea</name>
    <dbReference type="NCBI Taxonomy" id="4058"/>
    <lineage>
        <taxon>Eukaryota</taxon>
        <taxon>Viridiplantae</taxon>
        <taxon>Streptophyta</taxon>
        <taxon>Embryophyta</taxon>
        <taxon>Tracheophyta</taxon>
        <taxon>Spermatophyta</taxon>
        <taxon>Magnoliopsida</taxon>
        <taxon>eudicotyledons</taxon>
        <taxon>Gunneridae</taxon>
        <taxon>Pentapetalae</taxon>
        <taxon>asterids</taxon>
        <taxon>lamiids</taxon>
        <taxon>Gentianales</taxon>
        <taxon>Apocynaceae</taxon>
        <taxon>Rauvolfioideae</taxon>
        <taxon>Vinceae</taxon>
        <taxon>Catharanthinae</taxon>
        <taxon>Catharanthus</taxon>
    </lineage>
</organism>
<keyword evidence="2" id="KW-1185">Reference proteome</keyword>
<proteinExistence type="predicted"/>
<evidence type="ECO:0000313" key="2">
    <source>
        <dbReference type="Proteomes" id="UP001060085"/>
    </source>
</evidence>
<dbReference type="Proteomes" id="UP001060085">
    <property type="component" value="Linkage Group LG04"/>
</dbReference>